<proteinExistence type="predicted"/>
<dbReference type="GO" id="GO:0020037">
    <property type="term" value="F:heme binding"/>
    <property type="evidence" value="ECO:0007669"/>
    <property type="project" value="InterPro"/>
</dbReference>
<reference evidence="6 7" key="1">
    <citation type="journal article" date="2015" name="Int. J. Syst. Evol. Microbiol.">
        <title>Gemmobacter intermedius sp. nov., isolated from a white stork (Ciconia ciconia).</title>
        <authorList>
            <person name="Kampfer P."/>
            <person name="Jerzak L."/>
            <person name="Wilharm G."/>
            <person name="Golke J."/>
            <person name="Busse H.J."/>
            <person name="Glaeser S.P."/>
        </authorList>
    </citation>
    <scope>NUCLEOTIDE SEQUENCE [LARGE SCALE GENOMIC DNA]</scope>
    <source>
        <strain evidence="6 7">119/4</strain>
    </source>
</reference>
<keyword evidence="2 4" id="KW-0479">Metal-binding</keyword>
<evidence type="ECO:0000256" key="2">
    <source>
        <dbReference type="ARBA" id="ARBA00022723"/>
    </source>
</evidence>
<gene>
    <name evidence="6" type="ORF">EP867_13390</name>
</gene>
<sequence>MRCVHTQVYTCIRALAFCAQMSHEMRQKARAVAAPRTLAPAFFANRDPTSPAPLSRAITSVCRALSVPSTGLHRGDSGLGSGRKIILEAQVPAISFGRATVHAITAAAAMTLASAGSLFASGFTAEQAEAGKTAYMSHCAQCHGAQLEGPEAPGLFGQDVMGNWDTAGGLYDFISVAMPPAAPGQLGEDVYLQIVAHIMAENGATAGDAALELAAAADLSLVEATKEGAAAKEAERLAAGGGEAVEVIAVPQAYTWGKELPQYNK</sequence>
<dbReference type="EMBL" id="SBLC01000020">
    <property type="protein sequence ID" value="RWY39624.1"/>
    <property type="molecule type" value="Genomic_DNA"/>
</dbReference>
<dbReference type="PROSITE" id="PS51007">
    <property type="entry name" value="CYTC"/>
    <property type="match status" value="1"/>
</dbReference>
<feature type="domain" description="Cytochrome c" evidence="5">
    <location>
        <begin position="126"/>
        <end position="202"/>
    </location>
</feature>
<name>A0A3S3V0K8_9RHOB</name>
<dbReference type="Proteomes" id="UP000287168">
    <property type="component" value="Unassembled WGS sequence"/>
</dbReference>
<keyword evidence="3 4" id="KW-0408">Iron</keyword>
<evidence type="ECO:0000259" key="5">
    <source>
        <dbReference type="PROSITE" id="PS51007"/>
    </source>
</evidence>
<evidence type="ECO:0000313" key="6">
    <source>
        <dbReference type="EMBL" id="RWY39624.1"/>
    </source>
</evidence>
<dbReference type="InterPro" id="IPR036909">
    <property type="entry name" value="Cyt_c-like_dom_sf"/>
</dbReference>
<dbReference type="Pfam" id="PF13442">
    <property type="entry name" value="Cytochrome_CBB3"/>
    <property type="match status" value="1"/>
</dbReference>
<dbReference type="SUPFAM" id="SSF46626">
    <property type="entry name" value="Cytochrome c"/>
    <property type="match status" value="1"/>
</dbReference>
<dbReference type="OrthoDB" id="9779283at2"/>
<protein>
    <recommendedName>
        <fullName evidence="5">Cytochrome c domain-containing protein</fullName>
    </recommendedName>
</protein>
<dbReference type="AlphaFoldDB" id="A0A3S3V0K8"/>
<accession>A0A3S3V0K8</accession>
<keyword evidence="1 4" id="KW-0349">Heme</keyword>
<organism evidence="6 7">
    <name type="scientific">Falsigemmobacter intermedius</name>
    <dbReference type="NCBI Taxonomy" id="1553448"/>
    <lineage>
        <taxon>Bacteria</taxon>
        <taxon>Pseudomonadati</taxon>
        <taxon>Pseudomonadota</taxon>
        <taxon>Alphaproteobacteria</taxon>
        <taxon>Rhodobacterales</taxon>
        <taxon>Paracoccaceae</taxon>
        <taxon>Falsigemmobacter</taxon>
    </lineage>
</organism>
<evidence type="ECO:0000256" key="3">
    <source>
        <dbReference type="ARBA" id="ARBA00023004"/>
    </source>
</evidence>
<dbReference type="InterPro" id="IPR009056">
    <property type="entry name" value="Cyt_c-like_dom"/>
</dbReference>
<dbReference type="Gene3D" id="1.10.760.10">
    <property type="entry name" value="Cytochrome c-like domain"/>
    <property type="match status" value="1"/>
</dbReference>
<comment type="caution">
    <text evidence="6">The sequence shown here is derived from an EMBL/GenBank/DDBJ whole genome shotgun (WGS) entry which is preliminary data.</text>
</comment>
<evidence type="ECO:0000256" key="4">
    <source>
        <dbReference type="PROSITE-ProRule" id="PRU00433"/>
    </source>
</evidence>
<keyword evidence="7" id="KW-1185">Reference proteome</keyword>
<evidence type="ECO:0000313" key="7">
    <source>
        <dbReference type="Proteomes" id="UP000287168"/>
    </source>
</evidence>
<dbReference type="GO" id="GO:0009055">
    <property type="term" value="F:electron transfer activity"/>
    <property type="evidence" value="ECO:0007669"/>
    <property type="project" value="InterPro"/>
</dbReference>
<dbReference type="GO" id="GO:0046872">
    <property type="term" value="F:metal ion binding"/>
    <property type="evidence" value="ECO:0007669"/>
    <property type="project" value="UniProtKB-KW"/>
</dbReference>
<evidence type="ECO:0000256" key="1">
    <source>
        <dbReference type="ARBA" id="ARBA00022617"/>
    </source>
</evidence>